<keyword evidence="2" id="KW-0002">3D-structure</keyword>
<name>A0AAX7FLT5_VIBCL</name>
<sequence>GANAMDEITVVLKSPNGKNIKCPPMPRKDFSRAEVLGYIGMCSGAQRFEIASLKTPKFGENLLKIIKSKGSQSFIVDCTDEEIDQFSAETKSGSNA</sequence>
<protein>
    <submittedName>
        <fullName evidence="1">Csx23</fullName>
    </submittedName>
</protein>
<organism evidence="1">
    <name type="scientific">Vibrio cholerae</name>
    <dbReference type="NCBI Taxonomy" id="666"/>
    <lineage>
        <taxon>Bacteria</taxon>
        <taxon>Pseudomonadati</taxon>
        <taxon>Pseudomonadota</taxon>
        <taxon>Gammaproteobacteria</taxon>
        <taxon>Vibrionales</taxon>
        <taxon>Vibrionaceae</taxon>
        <taxon>Vibrio</taxon>
    </lineage>
</organism>
<evidence type="ECO:0000313" key="1">
    <source>
        <dbReference type="PDB" id="8QJK"/>
    </source>
</evidence>
<proteinExistence type="evidence at protein level"/>
<dbReference type="AlphaFoldDB" id="A0AAX7FLT5"/>
<accession>A0AAX7FLT5</accession>
<dbReference type="PDB" id="8QJK">
    <property type="method" value="X-ray"/>
    <property type="resolution" value="1.76 A"/>
    <property type="chains" value="A=1-96"/>
</dbReference>
<dbReference type="SMR" id="A0AAX7FLT5"/>
<reference evidence="2" key="1">
    <citation type="journal article" date="2024" name="Nucleic Acids Res.">
        <title>CRISPR antiphage defence mediated by the cyclic nucleotide-binding membrane protein Csx23.</title>
        <authorList>
            <person name="Gruschow S."/>
            <person name="McQuarrie S."/>
            <person name="Ackermann K."/>
            <person name="McMahon S."/>
            <person name="Bode B.E."/>
            <person name="Gloster T.M."/>
            <person name="White M.F."/>
        </authorList>
    </citation>
    <scope>X-RAY CRYSTALLOGRAPHY (1.76 ANGSTROMS)</scope>
</reference>
<evidence type="ECO:0007829" key="2">
    <source>
        <dbReference type="PDB" id="8QJK"/>
    </source>
</evidence>